<feature type="domain" description="BRCT" evidence="2">
    <location>
        <begin position="150"/>
        <end position="224"/>
    </location>
</feature>
<feature type="region of interest" description="Disordered" evidence="1">
    <location>
        <begin position="1"/>
        <end position="69"/>
    </location>
</feature>
<sequence>MDMMQNTEHSQFQRKTIQPAPTLSLTETDSALDSQFIEAGMSRQKRPKKDFSHNILSKGYDSSDESDTTKKIDKSIVRANDEVAVSPSKLAVSKDRRSKSSRRKKKKSRNNRKSSRGNREQLLIAADIDVLSKEAVELLMALETSGACRVSRNVCRVGGNCSSHFVTSVRTMTHPFNDNKSVNICKRSHAYLQSLALGLSIVSEAWLFQSSKTKCWERIDEYEIYSDELTFKSRQIFAATGVCRRSRLLYKSETVPFFGYAFFIPQSGQEEQNIVHRLTTSLVEIWGGTIIWTKEEFEATIRTGKKLVCLVASSMPYISLYVTYMPPGYKVVENLKMMGDSEVSEVIDYSWIEDSVAACRRLPPEDYTRGQIVKADD</sequence>
<evidence type="ECO:0000256" key="1">
    <source>
        <dbReference type="SAM" id="MobiDB-lite"/>
    </source>
</evidence>
<dbReference type="SUPFAM" id="SSF52113">
    <property type="entry name" value="BRCT domain"/>
    <property type="match status" value="1"/>
</dbReference>
<proteinExistence type="predicted"/>
<evidence type="ECO:0000259" key="2">
    <source>
        <dbReference type="PROSITE" id="PS50172"/>
    </source>
</evidence>
<feature type="compositionally biased region" description="Basic residues" evidence="1">
    <location>
        <begin position="96"/>
        <end position="116"/>
    </location>
</feature>
<dbReference type="EMBL" id="HBGY01003220">
    <property type="protein sequence ID" value="CAD9559349.1"/>
    <property type="molecule type" value="Transcribed_RNA"/>
</dbReference>
<feature type="domain" description="BRCT" evidence="2">
    <location>
        <begin position="252"/>
        <end position="369"/>
    </location>
</feature>
<dbReference type="Gene3D" id="3.40.50.10190">
    <property type="entry name" value="BRCT domain"/>
    <property type="match status" value="1"/>
</dbReference>
<name>A0A7S2NTB6_9STRA</name>
<organism evidence="3">
    <name type="scientific">Leptocylindrus danicus</name>
    <dbReference type="NCBI Taxonomy" id="163516"/>
    <lineage>
        <taxon>Eukaryota</taxon>
        <taxon>Sar</taxon>
        <taxon>Stramenopiles</taxon>
        <taxon>Ochrophyta</taxon>
        <taxon>Bacillariophyta</taxon>
        <taxon>Coscinodiscophyceae</taxon>
        <taxon>Chaetocerotophycidae</taxon>
        <taxon>Leptocylindrales</taxon>
        <taxon>Leptocylindraceae</taxon>
        <taxon>Leptocylindrus</taxon>
    </lineage>
</organism>
<gene>
    <name evidence="3" type="ORF">LDAN0321_LOCUS2028</name>
</gene>
<feature type="compositionally biased region" description="Polar residues" evidence="1">
    <location>
        <begin position="1"/>
        <end position="33"/>
    </location>
</feature>
<dbReference type="PROSITE" id="PS50172">
    <property type="entry name" value="BRCT"/>
    <property type="match status" value="2"/>
</dbReference>
<dbReference type="InterPro" id="IPR036420">
    <property type="entry name" value="BRCT_dom_sf"/>
</dbReference>
<protein>
    <recommendedName>
        <fullName evidence="2">BRCT domain-containing protein</fullName>
    </recommendedName>
</protein>
<dbReference type="InterPro" id="IPR001357">
    <property type="entry name" value="BRCT_dom"/>
</dbReference>
<feature type="region of interest" description="Disordered" evidence="1">
    <location>
        <begin position="85"/>
        <end position="118"/>
    </location>
</feature>
<accession>A0A7S2NTB6</accession>
<reference evidence="3" key="1">
    <citation type="submission" date="2021-01" db="EMBL/GenBank/DDBJ databases">
        <authorList>
            <person name="Corre E."/>
            <person name="Pelletier E."/>
            <person name="Niang G."/>
            <person name="Scheremetjew M."/>
            <person name="Finn R."/>
            <person name="Kale V."/>
            <person name="Holt S."/>
            <person name="Cochrane G."/>
            <person name="Meng A."/>
            <person name="Brown T."/>
            <person name="Cohen L."/>
        </authorList>
    </citation>
    <scope>NUCLEOTIDE SEQUENCE</scope>
    <source>
        <strain evidence="3">B650</strain>
    </source>
</reference>
<evidence type="ECO:0000313" key="3">
    <source>
        <dbReference type="EMBL" id="CAD9559349.1"/>
    </source>
</evidence>
<dbReference type="AlphaFoldDB" id="A0A7S2NTB6"/>